<dbReference type="EMBL" id="VSSQ01001832">
    <property type="protein sequence ID" value="MPM11449.1"/>
    <property type="molecule type" value="Genomic_DNA"/>
</dbReference>
<proteinExistence type="predicted"/>
<name>A0A644X5U2_9ZZZZ</name>
<dbReference type="GO" id="GO:0015074">
    <property type="term" value="P:DNA integration"/>
    <property type="evidence" value="ECO:0007669"/>
    <property type="project" value="InterPro"/>
</dbReference>
<organism evidence="3">
    <name type="scientific">bioreactor metagenome</name>
    <dbReference type="NCBI Taxonomy" id="1076179"/>
    <lineage>
        <taxon>unclassified sequences</taxon>
        <taxon>metagenomes</taxon>
        <taxon>ecological metagenomes</taxon>
    </lineage>
</organism>
<gene>
    <name evidence="3" type="primary">xerD_39</name>
    <name evidence="3" type="ORF">SDC9_57793</name>
</gene>
<dbReference type="Gene3D" id="1.10.443.10">
    <property type="entry name" value="Intergrase catalytic core"/>
    <property type="match status" value="1"/>
</dbReference>
<feature type="domain" description="Tyr recombinase" evidence="2">
    <location>
        <begin position="41"/>
        <end position="241"/>
    </location>
</feature>
<dbReference type="SUPFAM" id="SSF56349">
    <property type="entry name" value="DNA breaking-rejoining enzymes"/>
    <property type="match status" value="1"/>
</dbReference>
<dbReference type="InterPro" id="IPR011010">
    <property type="entry name" value="DNA_brk_join_enz"/>
</dbReference>
<dbReference type="InterPro" id="IPR013762">
    <property type="entry name" value="Integrase-like_cat_sf"/>
</dbReference>
<protein>
    <submittedName>
        <fullName evidence="3">Tyrosine recombinase XerD</fullName>
    </submittedName>
</protein>
<dbReference type="InterPro" id="IPR050090">
    <property type="entry name" value="Tyrosine_recombinase_XerCD"/>
</dbReference>
<dbReference type="GO" id="GO:0006310">
    <property type="term" value="P:DNA recombination"/>
    <property type="evidence" value="ECO:0007669"/>
    <property type="project" value="UniProtKB-KW"/>
</dbReference>
<dbReference type="AlphaFoldDB" id="A0A644X5U2"/>
<evidence type="ECO:0000259" key="2">
    <source>
        <dbReference type="PROSITE" id="PS51898"/>
    </source>
</evidence>
<reference evidence="3" key="1">
    <citation type="submission" date="2019-08" db="EMBL/GenBank/DDBJ databases">
        <authorList>
            <person name="Kucharzyk K."/>
            <person name="Murdoch R.W."/>
            <person name="Higgins S."/>
            <person name="Loffler F."/>
        </authorList>
    </citation>
    <scope>NUCLEOTIDE SEQUENCE</scope>
</reference>
<dbReference type="InterPro" id="IPR002104">
    <property type="entry name" value="Integrase_catalytic"/>
</dbReference>
<evidence type="ECO:0000256" key="1">
    <source>
        <dbReference type="ARBA" id="ARBA00023172"/>
    </source>
</evidence>
<comment type="caution">
    <text evidence="3">The sequence shown here is derived from an EMBL/GenBank/DDBJ whole genome shotgun (WGS) entry which is preliminary data.</text>
</comment>
<dbReference type="PANTHER" id="PTHR30349:SF82">
    <property type="entry name" value="INTEGRASE_RECOMBINASE YOEC-RELATED"/>
    <property type="match status" value="1"/>
</dbReference>
<dbReference type="PROSITE" id="PS51898">
    <property type="entry name" value="TYR_RECOMBINASE"/>
    <property type="match status" value="1"/>
</dbReference>
<dbReference type="Pfam" id="PF00589">
    <property type="entry name" value="Phage_integrase"/>
    <property type="match status" value="1"/>
</dbReference>
<evidence type="ECO:0000313" key="3">
    <source>
        <dbReference type="EMBL" id="MPM11449.1"/>
    </source>
</evidence>
<dbReference type="PANTHER" id="PTHR30349">
    <property type="entry name" value="PHAGE INTEGRASE-RELATED"/>
    <property type="match status" value="1"/>
</dbReference>
<dbReference type="GO" id="GO:0003677">
    <property type="term" value="F:DNA binding"/>
    <property type="evidence" value="ECO:0007669"/>
    <property type="project" value="InterPro"/>
</dbReference>
<accession>A0A644X5U2</accession>
<sequence length="263" mass="29975">MPEVAIYMTNHNNIIQFPKQKLEAPRDQIPKQKLEAPRDQTMTPIESRDDVNKIVSYCLNNGKLRDAMLFVIGFNTGLRVSDLIRIQIQDVLRDGQIVESFRVREIKTSKPVTVYINQAAKEMLTLYMEHKQDLSPESYLFENLSYCSSGTKRDNFISRQAAWKIVKGTIRAVGIEGKYGTHTLRKTPSMQIMTAESLADHSVVKNEAGLQAVQMFLNHNSISSTFHYVGILGKQLKAEVMRLNLGLEAIQKYKEEHNASSHY</sequence>
<keyword evidence="1" id="KW-0233">DNA recombination</keyword>